<proteinExistence type="predicted"/>
<keyword evidence="2" id="KW-1185">Reference proteome</keyword>
<comment type="caution">
    <text evidence="1">The sequence shown here is derived from an EMBL/GenBank/DDBJ whole genome shotgun (WGS) entry which is preliminary data.</text>
</comment>
<evidence type="ECO:0000313" key="1">
    <source>
        <dbReference type="EMBL" id="PRY46602.1"/>
    </source>
</evidence>
<accession>A0A2T0TLL0</accession>
<gene>
    <name evidence="1" type="ORF">CLV43_101880</name>
</gene>
<organism evidence="1 2">
    <name type="scientific">Umezawaea tangerina</name>
    <dbReference type="NCBI Taxonomy" id="84725"/>
    <lineage>
        <taxon>Bacteria</taxon>
        <taxon>Bacillati</taxon>
        <taxon>Actinomycetota</taxon>
        <taxon>Actinomycetes</taxon>
        <taxon>Pseudonocardiales</taxon>
        <taxon>Pseudonocardiaceae</taxon>
        <taxon>Umezawaea</taxon>
    </lineage>
</organism>
<protein>
    <submittedName>
        <fullName evidence="1">Uncharacterized protein</fullName>
    </submittedName>
</protein>
<name>A0A2T0TLL0_9PSEU</name>
<dbReference type="Proteomes" id="UP000239494">
    <property type="component" value="Unassembled WGS sequence"/>
</dbReference>
<reference evidence="1 2" key="1">
    <citation type="submission" date="2018-03" db="EMBL/GenBank/DDBJ databases">
        <title>Genomic Encyclopedia of Archaeal and Bacterial Type Strains, Phase II (KMG-II): from individual species to whole genera.</title>
        <authorList>
            <person name="Goeker M."/>
        </authorList>
    </citation>
    <scope>NUCLEOTIDE SEQUENCE [LARGE SCALE GENOMIC DNA]</scope>
    <source>
        <strain evidence="1 2">DSM 44720</strain>
    </source>
</reference>
<dbReference type="AlphaFoldDB" id="A0A2T0TLL0"/>
<sequence length="57" mass="6029">MICATSPPQIHGDFVKEAKGALNGSVRGLIQDADPLLLYFFAVLNVEGPDTVECPGL</sequence>
<evidence type="ECO:0000313" key="2">
    <source>
        <dbReference type="Proteomes" id="UP000239494"/>
    </source>
</evidence>
<dbReference type="EMBL" id="PVTF01000001">
    <property type="protein sequence ID" value="PRY46602.1"/>
    <property type="molecule type" value="Genomic_DNA"/>
</dbReference>